<dbReference type="Proteomes" id="UP000580250">
    <property type="component" value="Unassembled WGS sequence"/>
</dbReference>
<reference evidence="2 3" key="1">
    <citation type="submission" date="2020-08" db="EMBL/GenBank/DDBJ databases">
        <authorList>
            <person name="Koutsovoulos G."/>
            <person name="Danchin GJ E."/>
        </authorList>
    </citation>
    <scope>NUCLEOTIDE SEQUENCE [LARGE SCALE GENOMIC DNA]</scope>
</reference>
<feature type="compositionally biased region" description="Basic and acidic residues" evidence="1">
    <location>
        <begin position="63"/>
        <end position="83"/>
    </location>
</feature>
<dbReference type="AlphaFoldDB" id="A0A6V7XWQ8"/>
<accession>A0A6V7XWQ8</accession>
<feature type="compositionally biased region" description="Basic residues" evidence="1">
    <location>
        <begin position="110"/>
        <end position="123"/>
    </location>
</feature>
<proteinExistence type="predicted"/>
<dbReference type="EMBL" id="CAJEWN010002459">
    <property type="protein sequence ID" value="CAD2203792.1"/>
    <property type="molecule type" value="Genomic_DNA"/>
</dbReference>
<feature type="region of interest" description="Disordered" evidence="1">
    <location>
        <begin position="54"/>
        <end position="136"/>
    </location>
</feature>
<evidence type="ECO:0000256" key="1">
    <source>
        <dbReference type="SAM" id="MobiDB-lite"/>
    </source>
</evidence>
<name>A0A6V7XWQ8_MELEN</name>
<comment type="caution">
    <text evidence="2">The sequence shown here is derived from an EMBL/GenBank/DDBJ whole genome shotgun (WGS) entry which is preliminary data.</text>
</comment>
<evidence type="ECO:0000313" key="2">
    <source>
        <dbReference type="EMBL" id="CAD2203792.1"/>
    </source>
</evidence>
<protein>
    <submittedName>
        <fullName evidence="2">Uncharacterized protein</fullName>
    </submittedName>
</protein>
<gene>
    <name evidence="2" type="ORF">MENT_LOCUS57491</name>
</gene>
<evidence type="ECO:0000313" key="3">
    <source>
        <dbReference type="Proteomes" id="UP000580250"/>
    </source>
</evidence>
<sequence>MILLKNWKKQKEKQPKLTEEQLKELHKLIEEHPHFRNKTLNEVQIYLKIKLEEESDNNQNITNKKEIGSSSGKQKDETNKENDTDNELEIIEKPIEIINISSDTEEEKRKNKKPPSKKHHKSGKNLNKFFKINFRK</sequence>
<organism evidence="2 3">
    <name type="scientific">Meloidogyne enterolobii</name>
    <name type="common">Root-knot nematode worm</name>
    <name type="synonym">Meloidogyne mayaguensis</name>
    <dbReference type="NCBI Taxonomy" id="390850"/>
    <lineage>
        <taxon>Eukaryota</taxon>
        <taxon>Metazoa</taxon>
        <taxon>Ecdysozoa</taxon>
        <taxon>Nematoda</taxon>
        <taxon>Chromadorea</taxon>
        <taxon>Rhabditida</taxon>
        <taxon>Tylenchina</taxon>
        <taxon>Tylenchomorpha</taxon>
        <taxon>Tylenchoidea</taxon>
        <taxon>Meloidogynidae</taxon>
        <taxon>Meloidogyninae</taxon>
        <taxon>Meloidogyne</taxon>
    </lineage>
</organism>